<accession>A0A3M6UYK9</accession>
<comment type="caution">
    <text evidence="1">The sequence shown here is derived from an EMBL/GenBank/DDBJ whole genome shotgun (WGS) entry which is preliminary data.</text>
</comment>
<sequence length="260" mass="29258">MFAWLRSDVAWSDFKARYPNADLSKFSAQSSFSDERQATGEVYFSRSDGVQSSVSGSSNVNDVGRLNEEIEICVTPSQYFKAKFRGIFTRMKIQHSSGAGSNTRLARPNMSYWSQQLNFAVWCARTGCGISREVFDKNCRTDQVVSDVSYILHGSISLIFDLAASGHAHNYIVNNVARVLADRLTVKFAGEIVQGIDGYDPFELYEDLLLAENEKASMIREGIQPADLSKIRCNAEDKNKRGVDKENKLNDVYENKYRIP</sequence>
<evidence type="ECO:0000313" key="2">
    <source>
        <dbReference type="Proteomes" id="UP000275408"/>
    </source>
</evidence>
<keyword evidence="2" id="KW-1185">Reference proteome</keyword>
<organism evidence="1 2">
    <name type="scientific">Pocillopora damicornis</name>
    <name type="common">Cauliflower coral</name>
    <name type="synonym">Millepora damicornis</name>
    <dbReference type="NCBI Taxonomy" id="46731"/>
    <lineage>
        <taxon>Eukaryota</taxon>
        <taxon>Metazoa</taxon>
        <taxon>Cnidaria</taxon>
        <taxon>Anthozoa</taxon>
        <taxon>Hexacorallia</taxon>
        <taxon>Scleractinia</taxon>
        <taxon>Astrocoeniina</taxon>
        <taxon>Pocilloporidae</taxon>
        <taxon>Pocillopora</taxon>
    </lineage>
</organism>
<gene>
    <name evidence="1" type="ORF">pdam_00021873</name>
</gene>
<protein>
    <submittedName>
        <fullName evidence="1">Uncharacterized protein</fullName>
    </submittedName>
</protein>
<name>A0A3M6UYK9_POCDA</name>
<proteinExistence type="predicted"/>
<dbReference type="Proteomes" id="UP000275408">
    <property type="component" value="Unassembled WGS sequence"/>
</dbReference>
<evidence type="ECO:0000313" key="1">
    <source>
        <dbReference type="EMBL" id="RMX58796.1"/>
    </source>
</evidence>
<dbReference type="EMBL" id="RCHS01000449">
    <property type="protein sequence ID" value="RMX58796.1"/>
    <property type="molecule type" value="Genomic_DNA"/>
</dbReference>
<dbReference type="AlphaFoldDB" id="A0A3M6UYK9"/>
<reference evidence="1 2" key="1">
    <citation type="journal article" date="2018" name="Sci. Rep.">
        <title>Comparative analysis of the Pocillopora damicornis genome highlights role of immune system in coral evolution.</title>
        <authorList>
            <person name="Cunning R."/>
            <person name="Bay R.A."/>
            <person name="Gillette P."/>
            <person name="Baker A.C."/>
            <person name="Traylor-Knowles N."/>
        </authorList>
    </citation>
    <scope>NUCLEOTIDE SEQUENCE [LARGE SCALE GENOMIC DNA]</scope>
    <source>
        <strain evidence="1">RSMAS</strain>
        <tissue evidence="1">Whole animal</tissue>
    </source>
</reference>